<proteinExistence type="predicted"/>
<organism evidence="1 2">
    <name type="scientific">Caviibacterium pharyngocola</name>
    <dbReference type="NCBI Taxonomy" id="28159"/>
    <lineage>
        <taxon>Bacteria</taxon>
        <taxon>Pseudomonadati</taxon>
        <taxon>Pseudomonadota</taxon>
        <taxon>Gammaproteobacteria</taxon>
        <taxon>Pasteurellales</taxon>
        <taxon>Pasteurellaceae</taxon>
        <taxon>Caviibacterium</taxon>
    </lineage>
</organism>
<gene>
    <name evidence="1" type="ORF">CVP04_07270</name>
</gene>
<protein>
    <submittedName>
        <fullName evidence="1">Uncharacterized protein</fullName>
    </submittedName>
</protein>
<sequence length="60" mass="7150">MLKQLVFTQQLLVHTPKLRNKMLKLLVANLMQQELVPLLWDLNRKLLQMDQLQSVLILKQ</sequence>
<evidence type="ECO:0000313" key="2">
    <source>
        <dbReference type="Proteomes" id="UP000230282"/>
    </source>
</evidence>
<accession>A0A2M8RW93</accession>
<keyword evidence="2" id="KW-1185">Reference proteome</keyword>
<name>A0A2M8RW93_9PAST</name>
<dbReference type="AlphaFoldDB" id="A0A2M8RW93"/>
<dbReference type="EMBL" id="PHGZ01000013">
    <property type="protein sequence ID" value="PJG83143.1"/>
    <property type="molecule type" value="Genomic_DNA"/>
</dbReference>
<reference evidence="1 2" key="1">
    <citation type="submission" date="2017-11" db="EMBL/GenBank/DDBJ databases">
        <title>Reclassification of Bisgaard taxon 5 as Caviibacterium pharyngocola gen. nov., sp. nov.</title>
        <authorList>
            <person name="Christensen H."/>
        </authorList>
    </citation>
    <scope>NUCLEOTIDE SEQUENCE [LARGE SCALE GENOMIC DNA]</scope>
    <source>
        <strain evidence="1 2">7_3</strain>
    </source>
</reference>
<dbReference type="Proteomes" id="UP000230282">
    <property type="component" value="Unassembled WGS sequence"/>
</dbReference>
<evidence type="ECO:0000313" key="1">
    <source>
        <dbReference type="EMBL" id="PJG83143.1"/>
    </source>
</evidence>
<comment type="caution">
    <text evidence="1">The sequence shown here is derived from an EMBL/GenBank/DDBJ whole genome shotgun (WGS) entry which is preliminary data.</text>
</comment>